<evidence type="ECO:0000313" key="6">
    <source>
        <dbReference type="Proteomes" id="UP000320496"/>
    </source>
</evidence>
<dbReference type="PANTHER" id="PTHR41259">
    <property type="entry name" value="DOUBLE-STRAND BREAK REPAIR RAD50 ATPASE, PUTATIVE-RELATED"/>
    <property type="match status" value="1"/>
</dbReference>
<feature type="compositionally biased region" description="Low complexity" evidence="2">
    <location>
        <begin position="728"/>
        <end position="739"/>
    </location>
</feature>
<dbReference type="InterPro" id="IPR038734">
    <property type="entry name" value="YhaN_AAA"/>
</dbReference>
<dbReference type="PANTHER" id="PTHR41259:SF1">
    <property type="entry name" value="DOUBLE-STRAND BREAK REPAIR RAD50 ATPASE, PUTATIVE-RELATED"/>
    <property type="match status" value="1"/>
</dbReference>
<feature type="domain" description="YhaN AAA" evidence="3">
    <location>
        <begin position="1"/>
        <end position="66"/>
    </location>
</feature>
<feature type="coiled-coil region" evidence="1">
    <location>
        <begin position="189"/>
        <end position="248"/>
    </location>
</feature>
<accession>A0A517Z2E7</accession>
<dbReference type="Proteomes" id="UP000320496">
    <property type="component" value="Chromosome"/>
</dbReference>
<dbReference type="SUPFAM" id="SSF52540">
    <property type="entry name" value="P-loop containing nucleoside triphosphate hydrolases"/>
    <property type="match status" value="1"/>
</dbReference>
<dbReference type="KEGG" id="mri:Mal4_09390"/>
<evidence type="ECO:0000313" key="5">
    <source>
        <dbReference type="EMBL" id="QDU36651.1"/>
    </source>
</evidence>
<evidence type="ECO:0000259" key="3">
    <source>
        <dbReference type="Pfam" id="PF13514"/>
    </source>
</evidence>
<dbReference type="Pfam" id="PF14229">
    <property type="entry name" value="DUF4332"/>
    <property type="match status" value="2"/>
</dbReference>
<dbReference type="Gene3D" id="3.40.50.300">
    <property type="entry name" value="P-loop containing nucleotide triphosphate hydrolases"/>
    <property type="match status" value="2"/>
</dbReference>
<feature type="compositionally biased region" description="Low complexity" evidence="2">
    <location>
        <begin position="702"/>
        <end position="720"/>
    </location>
</feature>
<name>A0A517Z2E7_9PLAN</name>
<dbReference type="AlphaFoldDB" id="A0A517Z2E7"/>
<keyword evidence="6" id="KW-1185">Reference proteome</keyword>
<feature type="region of interest" description="Disordered" evidence="2">
    <location>
        <begin position="897"/>
        <end position="971"/>
    </location>
</feature>
<dbReference type="InterPro" id="IPR027417">
    <property type="entry name" value="P-loop_NTPase"/>
</dbReference>
<feature type="compositionally biased region" description="Basic and acidic residues" evidence="2">
    <location>
        <begin position="913"/>
        <end position="928"/>
    </location>
</feature>
<evidence type="ECO:0000256" key="2">
    <source>
        <dbReference type="SAM" id="MobiDB-lite"/>
    </source>
</evidence>
<sequence length="1121" mass="124808">MRVTRIHVDRFGALHDVRLEGLCPGLNVVHGPNGAGKTTLLHLVRGVIFGFDEARQRHLVAQRETGPEGGAIGIATTSGQHTVIRRSRPNLSDTLAVRVQCQPQTPPPDVRRELQSFCEKEIRWLFTDGMNDAGSHGTDPLDSITEMALRRGIPLHEKRWDDDWLKRQQTLTSRQTRPLVNGTGNAPAAAELVRRRERLQRQVTDLRRERSAAISRRTRQGEELASEIARLRRQIERLSGDLGAIESDLFEVECELWSQRPQQPQPAAVPPADQQDEIAAIDAQVARARSVLRDLARSRYDLSLESAAFAGSDAPGAETLLGRQRTGINSLERYVLRLQEQVSRLHAATGQTHCNCDEVGPQLTASLNALRHQLYEMCSTLGRYQAAWRETVLQTERGSVDRCELELRGQIERLLARREQLVTEQNDARARTSIEQHYCGCVAHDGFDVPATPAVVRTEPTVGPADHRTAAVSRRRQGLQSQRKDCQARLESARRSLRAARTRQTLLYSEADGGECDRSLRERQFELSVVEQQLADRRERLASLKLLQTVIDGVGKQASARRDSLVLQEASTFLSRLTGGRYTRFRFDESASRMIVIDHQNREFRPQQLSRGTHDQAVLSLRLAVVNELARRGVRFPLFLDEALADSDETRIQQAVELFAELSRSGLQLIFLTCQEHLVDMFEAAGAHVACLPGTTRKRRQSPTVPASSAPTTSSSTLTPTPTPAPQPVQSAPATAATTEQPIRTLRVDAPDRYWLRADTGISFVPSLGTQMSRRLNSIGIRNVADLIDFDPEASATPLESIEVSAAQLRGWQAEARLLSCVPKLTGRDAQLLVLCGIHSPAELAEIPADELWRRVQRLRRSEGAAASLSWQGGPRQQAVAGWVASARTARTFAECRAASGKSGPSRVPRPHFRVDSGQRSTAERRSQSESQANEPVTGPAHLRIRRFEEPEHREIEPQQAAKPATNEEAASETRTWRFYLNMDSPVVDAPSIGPTTARRLERIGVVTVSDLLAREADQVARKMNHRRVSAETVRIWQVQARLMCRIPELRGHDAQVLVACGLTEPEAVSQMAPHDLFEIVGPFVATKEGQRLLRSAKTPDLAEVTDWVNWARHARSLRAA</sequence>
<evidence type="ECO:0000256" key="1">
    <source>
        <dbReference type="SAM" id="Coils"/>
    </source>
</evidence>
<feature type="compositionally biased region" description="Basic and acidic residues" evidence="2">
    <location>
        <begin position="946"/>
        <end position="957"/>
    </location>
</feature>
<dbReference type="Pfam" id="PF13514">
    <property type="entry name" value="AAA_27"/>
    <property type="match status" value="1"/>
</dbReference>
<protein>
    <submittedName>
        <fullName evidence="5">Recombination protein F</fullName>
    </submittedName>
</protein>
<feature type="region of interest" description="Disordered" evidence="2">
    <location>
        <begin position="696"/>
        <end position="743"/>
    </location>
</feature>
<dbReference type="OrthoDB" id="268732at2"/>
<reference evidence="5 6" key="1">
    <citation type="submission" date="2019-02" db="EMBL/GenBank/DDBJ databases">
        <title>Deep-cultivation of Planctomycetes and their phenomic and genomic characterization uncovers novel biology.</title>
        <authorList>
            <person name="Wiegand S."/>
            <person name="Jogler M."/>
            <person name="Boedeker C."/>
            <person name="Pinto D."/>
            <person name="Vollmers J."/>
            <person name="Rivas-Marin E."/>
            <person name="Kohn T."/>
            <person name="Peeters S.H."/>
            <person name="Heuer A."/>
            <person name="Rast P."/>
            <person name="Oberbeckmann S."/>
            <person name="Bunk B."/>
            <person name="Jeske O."/>
            <person name="Meyerdierks A."/>
            <person name="Storesund J.E."/>
            <person name="Kallscheuer N."/>
            <person name="Luecker S."/>
            <person name="Lage O.M."/>
            <person name="Pohl T."/>
            <person name="Merkel B.J."/>
            <person name="Hornburger P."/>
            <person name="Mueller R.-W."/>
            <person name="Bruemmer F."/>
            <person name="Labrenz M."/>
            <person name="Spormann A.M."/>
            <person name="Op den Camp H."/>
            <person name="Overmann J."/>
            <person name="Amann R."/>
            <person name="Jetten M.S.M."/>
            <person name="Mascher T."/>
            <person name="Medema M.H."/>
            <person name="Devos D.P."/>
            <person name="Kaster A.-K."/>
            <person name="Ovreas L."/>
            <person name="Rohde M."/>
            <person name="Galperin M.Y."/>
            <person name="Jogler C."/>
        </authorList>
    </citation>
    <scope>NUCLEOTIDE SEQUENCE [LARGE SCALE GENOMIC DNA]</scope>
    <source>
        <strain evidence="5 6">Mal4</strain>
    </source>
</reference>
<feature type="coiled-coil region" evidence="1">
    <location>
        <begin position="476"/>
        <end position="503"/>
    </location>
</feature>
<feature type="domain" description="DUF4332" evidence="4">
    <location>
        <begin position="767"/>
        <end position="889"/>
    </location>
</feature>
<keyword evidence="1" id="KW-0175">Coiled coil</keyword>
<feature type="domain" description="DUF4332" evidence="4">
    <location>
        <begin position="991"/>
        <end position="1113"/>
    </location>
</feature>
<dbReference type="EMBL" id="CP036275">
    <property type="protein sequence ID" value="QDU36651.1"/>
    <property type="molecule type" value="Genomic_DNA"/>
</dbReference>
<dbReference type="InterPro" id="IPR025567">
    <property type="entry name" value="DUF4332"/>
</dbReference>
<proteinExistence type="predicted"/>
<evidence type="ECO:0000259" key="4">
    <source>
        <dbReference type="Pfam" id="PF14229"/>
    </source>
</evidence>
<dbReference type="RefSeq" id="WP_145367290.1">
    <property type="nucleotide sequence ID" value="NZ_CP036275.1"/>
</dbReference>
<organism evidence="5 6">
    <name type="scientific">Maioricimonas rarisocia</name>
    <dbReference type="NCBI Taxonomy" id="2528026"/>
    <lineage>
        <taxon>Bacteria</taxon>
        <taxon>Pseudomonadati</taxon>
        <taxon>Planctomycetota</taxon>
        <taxon>Planctomycetia</taxon>
        <taxon>Planctomycetales</taxon>
        <taxon>Planctomycetaceae</taxon>
        <taxon>Maioricimonas</taxon>
    </lineage>
</organism>
<gene>
    <name evidence="5" type="ORF">Mal4_09390</name>
</gene>